<dbReference type="PROSITE" id="PS51257">
    <property type="entry name" value="PROKAR_LIPOPROTEIN"/>
    <property type="match status" value="1"/>
</dbReference>
<evidence type="ECO:0000313" key="9">
    <source>
        <dbReference type="Proteomes" id="UP001501414"/>
    </source>
</evidence>
<comment type="subcellular location">
    <subcellularLocation>
        <location evidence="6">Cell membrane</location>
        <topology evidence="6">Multi-pass membrane protein</topology>
    </subcellularLocation>
    <subcellularLocation>
        <location evidence="1">Membrane</location>
    </subcellularLocation>
</comment>
<feature type="transmembrane region" description="Helical" evidence="6">
    <location>
        <begin position="218"/>
        <end position="238"/>
    </location>
</feature>
<dbReference type="PANTHER" id="PTHR23427:SF2">
    <property type="entry name" value="SURFEIT LOCUS PROTEIN 1"/>
    <property type="match status" value="1"/>
</dbReference>
<comment type="caution">
    <text evidence="8">The sequence shown here is derived from an EMBL/GenBank/DDBJ whole genome shotgun (WGS) entry which is preliminary data.</text>
</comment>
<sequence>MRFLFRPGWLAFIGVVCAFVVACYTLLAPWQFDREAEREAQNAAIAAADGTPAVPFAELVPPGEAVSPDDIWRRVDLTGTYEQDAEALVRLRVVDGAPAYEVLTPLRLTDGRLVVVNRGTVAGGEGGVVPGFAPAPTGTVSVEGRLRLNENDPQGRPPLLDGGTRQIYAADSRALAEATGTDPVEGVVSLDEDQAGVLNPIPIAPPGGGAPFSNFSYALQWLTFGVVALVALVIFIRLEMLQRRGGRDTRGSLREQLSGRDGYGSDGPGSGGPGSDGPGSGGPGSGGPAMATGEGAEGRADR</sequence>
<keyword evidence="9" id="KW-1185">Reference proteome</keyword>
<comment type="similarity">
    <text evidence="2 6">Belongs to the SURF1 family.</text>
</comment>
<evidence type="ECO:0000256" key="5">
    <source>
        <dbReference type="ARBA" id="ARBA00023136"/>
    </source>
</evidence>
<evidence type="ECO:0000256" key="6">
    <source>
        <dbReference type="RuleBase" id="RU363076"/>
    </source>
</evidence>
<evidence type="ECO:0000256" key="3">
    <source>
        <dbReference type="ARBA" id="ARBA00022692"/>
    </source>
</evidence>
<evidence type="ECO:0000256" key="1">
    <source>
        <dbReference type="ARBA" id="ARBA00004370"/>
    </source>
</evidence>
<dbReference type="InterPro" id="IPR002994">
    <property type="entry name" value="Surf1/Shy1"/>
</dbReference>
<dbReference type="PANTHER" id="PTHR23427">
    <property type="entry name" value="SURFEIT LOCUS PROTEIN"/>
    <property type="match status" value="1"/>
</dbReference>
<accession>A0ABP4I5E8</accession>
<keyword evidence="6" id="KW-1003">Cell membrane</keyword>
<keyword evidence="5 6" id="KW-0472">Membrane</keyword>
<dbReference type="RefSeq" id="WP_344018563.1">
    <property type="nucleotide sequence ID" value="NZ_BAAAJK010000004.1"/>
</dbReference>
<dbReference type="EMBL" id="BAAAJK010000004">
    <property type="protein sequence ID" value="GAA1382079.1"/>
    <property type="molecule type" value="Genomic_DNA"/>
</dbReference>
<feature type="region of interest" description="Disordered" evidence="7">
    <location>
        <begin position="245"/>
        <end position="302"/>
    </location>
</feature>
<dbReference type="CDD" id="cd06662">
    <property type="entry name" value="SURF1"/>
    <property type="match status" value="1"/>
</dbReference>
<proteinExistence type="inferred from homology"/>
<gene>
    <name evidence="8" type="ORF">GCM10009613_09170</name>
</gene>
<dbReference type="PROSITE" id="PS50895">
    <property type="entry name" value="SURF1"/>
    <property type="match status" value="1"/>
</dbReference>
<keyword evidence="3 6" id="KW-0812">Transmembrane</keyword>
<feature type="transmembrane region" description="Helical" evidence="6">
    <location>
        <begin position="9"/>
        <end position="32"/>
    </location>
</feature>
<dbReference type="InterPro" id="IPR045214">
    <property type="entry name" value="Surf1/Surf4"/>
</dbReference>
<reference evidence="9" key="1">
    <citation type="journal article" date="2019" name="Int. J. Syst. Evol. Microbiol.">
        <title>The Global Catalogue of Microorganisms (GCM) 10K type strain sequencing project: providing services to taxonomists for standard genome sequencing and annotation.</title>
        <authorList>
            <consortium name="The Broad Institute Genomics Platform"/>
            <consortium name="The Broad Institute Genome Sequencing Center for Infectious Disease"/>
            <person name="Wu L."/>
            <person name="Ma J."/>
        </authorList>
    </citation>
    <scope>NUCLEOTIDE SEQUENCE [LARGE SCALE GENOMIC DNA]</scope>
    <source>
        <strain evidence="9">JCM 11896</strain>
    </source>
</reference>
<evidence type="ECO:0000313" key="8">
    <source>
        <dbReference type="EMBL" id="GAA1382079.1"/>
    </source>
</evidence>
<dbReference type="Proteomes" id="UP001501414">
    <property type="component" value="Unassembled WGS sequence"/>
</dbReference>
<evidence type="ECO:0000256" key="2">
    <source>
        <dbReference type="ARBA" id="ARBA00007165"/>
    </source>
</evidence>
<dbReference type="Pfam" id="PF02104">
    <property type="entry name" value="SURF1"/>
    <property type="match status" value="1"/>
</dbReference>
<protein>
    <recommendedName>
        <fullName evidence="6">SURF1-like protein</fullName>
    </recommendedName>
</protein>
<organism evidence="8 9">
    <name type="scientific">Pseudonocardia kongjuensis</name>
    <dbReference type="NCBI Taxonomy" id="102227"/>
    <lineage>
        <taxon>Bacteria</taxon>
        <taxon>Bacillati</taxon>
        <taxon>Actinomycetota</taxon>
        <taxon>Actinomycetes</taxon>
        <taxon>Pseudonocardiales</taxon>
        <taxon>Pseudonocardiaceae</taxon>
        <taxon>Pseudonocardia</taxon>
    </lineage>
</organism>
<name>A0ABP4I5E8_9PSEU</name>
<evidence type="ECO:0000256" key="4">
    <source>
        <dbReference type="ARBA" id="ARBA00022989"/>
    </source>
</evidence>
<feature type="compositionally biased region" description="Gly residues" evidence="7">
    <location>
        <begin position="261"/>
        <end position="287"/>
    </location>
</feature>
<evidence type="ECO:0000256" key="7">
    <source>
        <dbReference type="SAM" id="MobiDB-lite"/>
    </source>
</evidence>
<keyword evidence="4 6" id="KW-1133">Transmembrane helix</keyword>